<dbReference type="EMBL" id="CP016279">
    <property type="protein sequence ID" value="ANP50553.1"/>
    <property type="molecule type" value="Genomic_DNA"/>
</dbReference>
<gene>
    <name evidence="2" type="ORF">AVL59_13810</name>
</gene>
<feature type="region of interest" description="Disordered" evidence="1">
    <location>
        <begin position="214"/>
        <end position="240"/>
    </location>
</feature>
<dbReference type="OrthoDB" id="4328194at2"/>
<dbReference type="RefSeq" id="WP_067303481.1">
    <property type="nucleotide sequence ID" value="NZ_CP016279.1"/>
</dbReference>
<organism evidence="2 3">
    <name type="scientific">Streptomyces griseochromogenes</name>
    <dbReference type="NCBI Taxonomy" id="68214"/>
    <lineage>
        <taxon>Bacteria</taxon>
        <taxon>Bacillati</taxon>
        <taxon>Actinomycetota</taxon>
        <taxon>Actinomycetes</taxon>
        <taxon>Kitasatosporales</taxon>
        <taxon>Streptomycetaceae</taxon>
        <taxon>Streptomyces</taxon>
    </lineage>
</organism>
<name>A0A1B1AVF7_9ACTN</name>
<dbReference type="KEGG" id="sgs:AVL59_13810"/>
<protein>
    <submittedName>
        <fullName evidence="2">Uncharacterized protein</fullName>
    </submittedName>
</protein>
<evidence type="ECO:0000256" key="1">
    <source>
        <dbReference type="SAM" id="MobiDB-lite"/>
    </source>
</evidence>
<evidence type="ECO:0000313" key="3">
    <source>
        <dbReference type="Proteomes" id="UP000092659"/>
    </source>
</evidence>
<sequence>MQNLLLAMDDKVGTGAHGMDPALAVPFAEALADYADDTDQILTSVNVDYIRADTQNTSPWQDRAGVHMSVSVDSLLHVVRGLSDSPGAYATMREAATRHIAADFVATPRTADKVTLGLRAKLAGRILGSLDGVAQNVTQDKRQTEGGKWGADVVARLAANAEAPPAYHQDPVGHLLYSWKRELKGAGSKDPLTQLEAQSKDMTRSWARALELGAGMRDSLPDESRDSAIGARGEALDTLR</sequence>
<evidence type="ECO:0000313" key="2">
    <source>
        <dbReference type="EMBL" id="ANP50553.1"/>
    </source>
</evidence>
<dbReference type="Proteomes" id="UP000092659">
    <property type="component" value="Chromosome"/>
</dbReference>
<dbReference type="STRING" id="68214.AVL59_13810"/>
<dbReference type="AlphaFoldDB" id="A0A1B1AVF7"/>
<accession>A0A1B1AVF7</accession>
<proteinExistence type="predicted"/>
<reference evidence="2 3" key="1">
    <citation type="submission" date="2016-06" db="EMBL/GenBank/DDBJ databases">
        <title>Complete genome sequence of Streptomyces griseochromogenes ATCC 14511, the Blasticidin S producer.</title>
        <authorList>
            <person name="Wu L."/>
        </authorList>
    </citation>
    <scope>NUCLEOTIDE SEQUENCE [LARGE SCALE GENOMIC DNA]</scope>
    <source>
        <strain evidence="2 3">ATCC 14511</strain>
    </source>
</reference>